<evidence type="ECO:0000313" key="16">
    <source>
        <dbReference type="EMBL" id="ABI56612.1"/>
    </source>
</evidence>
<feature type="binding site" evidence="14">
    <location>
        <position position="203"/>
    </location>
    <ligand>
        <name>[4Fe-4S] cluster</name>
        <dbReference type="ChEBI" id="CHEBI:49883"/>
    </ligand>
</feature>
<comment type="subcellular location">
    <subcellularLocation>
        <location evidence="14">Cytoplasm</location>
    </subcellularLocation>
</comment>
<comment type="catalytic activity">
    <reaction evidence="13 14">
        <text>[thioredoxin]-disulfide + sulfite + AMP + 2 H(+) = adenosine 5'-phosphosulfate + [thioredoxin]-dithiol</text>
        <dbReference type="Rhea" id="RHEA:21976"/>
        <dbReference type="Rhea" id="RHEA-COMP:10698"/>
        <dbReference type="Rhea" id="RHEA-COMP:10700"/>
        <dbReference type="ChEBI" id="CHEBI:15378"/>
        <dbReference type="ChEBI" id="CHEBI:17359"/>
        <dbReference type="ChEBI" id="CHEBI:29950"/>
        <dbReference type="ChEBI" id="CHEBI:50058"/>
        <dbReference type="ChEBI" id="CHEBI:58243"/>
        <dbReference type="ChEBI" id="CHEBI:456215"/>
        <dbReference type="EC" id="1.8.4.10"/>
    </reaction>
</comment>
<dbReference type="PANTHER" id="PTHR46482">
    <property type="entry name" value="5'-ADENYLYLSULFATE REDUCTASE 3, CHLOROPLASTIC"/>
    <property type="match status" value="1"/>
</dbReference>
<dbReference type="InterPro" id="IPR004511">
    <property type="entry name" value="PAPS/APS_Rdtase"/>
</dbReference>
<dbReference type="InterPro" id="IPR014729">
    <property type="entry name" value="Rossmann-like_a/b/a_fold"/>
</dbReference>
<feature type="domain" description="Phosphoadenosine phosphosulphate reductase" evidence="15">
    <location>
        <begin position="33"/>
        <end position="206"/>
    </location>
</feature>
<evidence type="ECO:0000256" key="6">
    <source>
        <dbReference type="ARBA" id="ARBA00023014"/>
    </source>
</evidence>
<dbReference type="InterPro" id="IPR002500">
    <property type="entry name" value="PAPS_reduct_dom"/>
</dbReference>
<keyword evidence="6 14" id="KW-0411">Iron-sulfur</keyword>
<dbReference type="GO" id="GO:0070814">
    <property type="term" value="P:hydrogen sulfide biosynthetic process"/>
    <property type="evidence" value="ECO:0007669"/>
    <property type="project" value="UniProtKB-UniRule"/>
</dbReference>
<comment type="pathway">
    <text evidence="8 14">Sulfur metabolism; hydrogen sulfide biosynthesis; sulfite from sulfate.</text>
</comment>
<dbReference type="InterPro" id="IPR011798">
    <property type="entry name" value="APS_reductase"/>
</dbReference>
<dbReference type="CDD" id="cd23945">
    <property type="entry name" value="PAPS_reductase"/>
    <property type="match status" value="1"/>
</dbReference>
<dbReference type="NCBIfam" id="TIGR02055">
    <property type="entry name" value="APS_reductase"/>
    <property type="match status" value="1"/>
</dbReference>
<dbReference type="EC" id="1.8.4.10" evidence="9 14"/>
<dbReference type="RefSeq" id="WP_011629007.1">
    <property type="nucleotide sequence ID" value="NC_008340.1"/>
</dbReference>
<evidence type="ECO:0000259" key="15">
    <source>
        <dbReference type="Pfam" id="PF01507"/>
    </source>
</evidence>
<feature type="active site" description="Nucleophile; cysteine thiosulfonate intermediate" evidence="14">
    <location>
        <position position="228"/>
    </location>
</feature>
<dbReference type="PIRSF" id="PIRSF000857">
    <property type="entry name" value="PAPS_reductase"/>
    <property type="match status" value="1"/>
</dbReference>
<dbReference type="EMBL" id="CP000453">
    <property type="protein sequence ID" value="ABI56612.1"/>
    <property type="molecule type" value="Genomic_DNA"/>
</dbReference>
<evidence type="ECO:0000256" key="5">
    <source>
        <dbReference type="ARBA" id="ARBA00023004"/>
    </source>
</evidence>
<keyword evidence="5 14" id="KW-0408">Iron</keyword>
<evidence type="ECO:0000256" key="3">
    <source>
        <dbReference type="ARBA" id="ARBA00022723"/>
    </source>
</evidence>
<sequence length="245" mass="27585">MKSEHVTPQRLQALTEAAATLLRHIEGQHSPAALAMSFGAEDMVLLDLVCREAPGITPFTLDTGRLNPETHDLHQQARARYGVVIEAWYPEADLVQRWVHNHGINGFYDSRSAREACCYVRKVEPLNRALAGRRAWITGQRRAQSVTRHGLPVEEHDAAHGLAKFNPLAEWSEADVWAYIRHHEVPYNRLHDQGYPSIGCAPCTRAVTVGEDPRAGRWWWEDPTQRECGLHRNPAADAQQAAGRQ</sequence>
<evidence type="ECO:0000256" key="1">
    <source>
        <dbReference type="ARBA" id="ARBA00009732"/>
    </source>
</evidence>
<evidence type="ECO:0000256" key="14">
    <source>
        <dbReference type="HAMAP-Rule" id="MF_00063"/>
    </source>
</evidence>
<dbReference type="Proteomes" id="UP000001962">
    <property type="component" value="Chromosome"/>
</dbReference>
<comment type="similarity">
    <text evidence="1 14">Belongs to the PAPS reductase family. CysH subfamily.</text>
</comment>
<dbReference type="HOGENOM" id="CLU_044089_1_0_6"/>
<dbReference type="Gene3D" id="3.40.50.620">
    <property type="entry name" value="HUPs"/>
    <property type="match status" value="1"/>
</dbReference>
<dbReference type="NCBIfam" id="NF002537">
    <property type="entry name" value="PRK02090.1"/>
    <property type="match status" value="1"/>
</dbReference>
<organism evidence="16 17">
    <name type="scientific">Alkalilimnicola ehrlichii (strain ATCC BAA-1101 / DSM 17681 / MLHE-1)</name>
    <dbReference type="NCBI Taxonomy" id="187272"/>
    <lineage>
        <taxon>Bacteria</taxon>
        <taxon>Pseudomonadati</taxon>
        <taxon>Pseudomonadota</taxon>
        <taxon>Gammaproteobacteria</taxon>
        <taxon>Chromatiales</taxon>
        <taxon>Ectothiorhodospiraceae</taxon>
        <taxon>Alkalilimnicola</taxon>
    </lineage>
</organism>
<proteinExistence type="inferred from homology"/>
<dbReference type="GO" id="GO:0004604">
    <property type="term" value="F:phosphoadenylyl-sulfate reductase (thioredoxin) activity"/>
    <property type="evidence" value="ECO:0007669"/>
    <property type="project" value="UniProtKB-UniRule"/>
</dbReference>
<dbReference type="PANTHER" id="PTHR46482:SF9">
    <property type="entry name" value="5'-ADENYLYLSULFATE REDUCTASE 1, CHLOROPLASTIC"/>
    <property type="match status" value="1"/>
</dbReference>
<dbReference type="GO" id="GO:0046872">
    <property type="term" value="F:metal ion binding"/>
    <property type="evidence" value="ECO:0007669"/>
    <property type="project" value="UniProtKB-KW"/>
</dbReference>
<gene>
    <name evidence="14" type="primary">cysH</name>
    <name evidence="16" type="ordered locus">Mlg_1263</name>
</gene>
<evidence type="ECO:0000256" key="7">
    <source>
        <dbReference type="ARBA" id="ARBA00024298"/>
    </source>
</evidence>
<keyword evidence="3 14" id="KW-0479">Metal-binding</keyword>
<evidence type="ECO:0000256" key="8">
    <source>
        <dbReference type="ARBA" id="ARBA00024327"/>
    </source>
</evidence>
<keyword evidence="4 14" id="KW-0560">Oxidoreductase</keyword>
<dbReference type="OrthoDB" id="9794018at2"/>
<feature type="binding site" evidence="14">
    <location>
        <position position="117"/>
    </location>
    <ligand>
        <name>[4Fe-4S] cluster</name>
        <dbReference type="ChEBI" id="CHEBI:49883"/>
    </ligand>
</feature>
<evidence type="ECO:0000256" key="2">
    <source>
        <dbReference type="ARBA" id="ARBA00022490"/>
    </source>
</evidence>
<keyword evidence="17" id="KW-1185">Reference proteome</keyword>
<name>Q0A975_ALKEH</name>
<evidence type="ECO:0000256" key="13">
    <source>
        <dbReference type="ARBA" id="ARBA00048441"/>
    </source>
</evidence>
<dbReference type="GO" id="GO:0043866">
    <property type="term" value="F:adenylyl-sulfate reductase (thioredoxin) activity"/>
    <property type="evidence" value="ECO:0007669"/>
    <property type="project" value="UniProtKB-EC"/>
</dbReference>
<keyword evidence="2 14" id="KW-0963">Cytoplasm</keyword>
<dbReference type="eggNOG" id="COG0175">
    <property type="taxonomic scope" value="Bacteria"/>
</dbReference>
<evidence type="ECO:0000256" key="11">
    <source>
        <dbReference type="ARBA" id="ARBA00030894"/>
    </source>
</evidence>
<dbReference type="GO" id="GO:0005737">
    <property type="term" value="C:cytoplasm"/>
    <property type="evidence" value="ECO:0007669"/>
    <property type="project" value="UniProtKB-SubCell"/>
</dbReference>
<dbReference type="KEGG" id="aeh:Mlg_1263"/>
<comment type="cofactor">
    <cofactor evidence="14">
        <name>[4Fe-4S] cluster</name>
        <dbReference type="ChEBI" id="CHEBI:49883"/>
    </cofactor>
    <text evidence="14">Binds 1 [4Fe-4S] cluster per subunit.</text>
</comment>
<dbReference type="HAMAP" id="MF_00063">
    <property type="entry name" value="CysH"/>
    <property type="match status" value="1"/>
</dbReference>
<dbReference type="GO" id="GO:0019344">
    <property type="term" value="P:cysteine biosynthetic process"/>
    <property type="evidence" value="ECO:0007669"/>
    <property type="project" value="InterPro"/>
</dbReference>
<feature type="binding site" evidence="14">
    <location>
        <position position="118"/>
    </location>
    <ligand>
        <name>[4Fe-4S] cluster</name>
        <dbReference type="ChEBI" id="CHEBI:49883"/>
    </ligand>
</feature>
<protein>
    <recommendedName>
        <fullName evidence="10 14">Adenosine 5'-phosphosulfate reductase</fullName>
        <shortName evidence="14">APS reductase</shortName>
        <ecNumber evidence="9 14">1.8.4.10</ecNumber>
    </recommendedName>
    <alternativeName>
        <fullName evidence="12 14">5'-adenylylsulfate reductase</fullName>
    </alternativeName>
    <alternativeName>
        <fullName evidence="11 14">Thioredoxin-dependent 5'-adenylylsulfate reductase</fullName>
    </alternativeName>
</protein>
<evidence type="ECO:0000313" key="17">
    <source>
        <dbReference type="Proteomes" id="UP000001962"/>
    </source>
</evidence>
<accession>Q0A975</accession>
<dbReference type="Pfam" id="PF01507">
    <property type="entry name" value="PAPS_reduct"/>
    <property type="match status" value="1"/>
</dbReference>
<evidence type="ECO:0000256" key="10">
    <source>
        <dbReference type="ARBA" id="ARBA00029514"/>
    </source>
</evidence>
<evidence type="ECO:0000256" key="12">
    <source>
        <dbReference type="ARBA" id="ARBA00032041"/>
    </source>
</evidence>
<evidence type="ECO:0000256" key="9">
    <source>
        <dbReference type="ARBA" id="ARBA00024386"/>
    </source>
</evidence>
<feature type="binding site" evidence="14">
    <location>
        <position position="200"/>
    </location>
    <ligand>
        <name>[4Fe-4S] cluster</name>
        <dbReference type="ChEBI" id="CHEBI:49883"/>
    </ligand>
</feature>
<dbReference type="GO" id="GO:0019379">
    <property type="term" value="P:sulfate assimilation, phosphoadenylyl sulfate reduction by phosphoadenylyl-sulfate reductase (thioredoxin)"/>
    <property type="evidence" value="ECO:0007669"/>
    <property type="project" value="UniProtKB-UniRule"/>
</dbReference>
<comment type="function">
    <text evidence="7 14">Catalyzes the formation of sulfite from adenosine 5'-phosphosulfate (APS) using thioredoxin as an electron donor.</text>
</comment>
<evidence type="ECO:0000256" key="4">
    <source>
        <dbReference type="ARBA" id="ARBA00023002"/>
    </source>
</evidence>
<dbReference type="GO" id="GO:0051539">
    <property type="term" value="F:4 iron, 4 sulfur cluster binding"/>
    <property type="evidence" value="ECO:0007669"/>
    <property type="project" value="UniProtKB-UniRule"/>
</dbReference>
<reference evidence="17" key="1">
    <citation type="submission" date="2006-08" db="EMBL/GenBank/DDBJ databases">
        <title>Complete sequence of Alkalilimnicola ehrilichei MLHE-1.</title>
        <authorList>
            <person name="Copeland A."/>
            <person name="Lucas S."/>
            <person name="Lapidus A."/>
            <person name="Barry K."/>
            <person name="Detter J.C."/>
            <person name="Glavina del Rio T."/>
            <person name="Hammon N."/>
            <person name="Israni S."/>
            <person name="Dalin E."/>
            <person name="Tice H."/>
            <person name="Pitluck S."/>
            <person name="Sims D."/>
            <person name="Brettin T."/>
            <person name="Bruce D."/>
            <person name="Han C."/>
            <person name="Tapia R."/>
            <person name="Gilna P."/>
            <person name="Schmutz J."/>
            <person name="Larimer F."/>
            <person name="Land M."/>
            <person name="Hauser L."/>
            <person name="Kyrpides N."/>
            <person name="Mikhailova N."/>
            <person name="Oremland R.S."/>
            <person name="Hoeft S.E."/>
            <person name="Switzer-Blum J."/>
            <person name="Kulp T."/>
            <person name="King G."/>
            <person name="Tabita R."/>
            <person name="Witte B."/>
            <person name="Santini J.M."/>
            <person name="Basu P."/>
            <person name="Hollibaugh J.T."/>
            <person name="Xie G."/>
            <person name="Stolz J.F."/>
            <person name="Richardson P."/>
        </authorList>
    </citation>
    <scope>NUCLEOTIDE SEQUENCE [LARGE SCALE GENOMIC DNA]</scope>
    <source>
        <strain evidence="17">ATCC BAA-1101 / DSM 17681 / MLHE-1</strain>
    </source>
</reference>
<dbReference type="AlphaFoldDB" id="Q0A975"/>
<dbReference type="SUPFAM" id="SSF52402">
    <property type="entry name" value="Adenine nucleotide alpha hydrolases-like"/>
    <property type="match status" value="1"/>
</dbReference>